<proteinExistence type="inferred from homology"/>
<feature type="transmembrane region" description="Helical" evidence="7">
    <location>
        <begin position="115"/>
        <end position="136"/>
    </location>
</feature>
<keyword evidence="5 7" id="KW-0472">Membrane</keyword>
<dbReference type="GeneID" id="116289415"/>
<keyword evidence="4 7" id="KW-1133">Transmembrane helix</keyword>
<dbReference type="InterPro" id="IPR019402">
    <property type="entry name" value="CWH43_N"/>
</dbReference>
<evidence type="ECO:0000256" key="6">
    <source>
        <dbReference type="SAM" id="MobiDB-lite"/>
    </source>
</evidence>
<evidence type="ECO:0000256" key="1">
    <source>
        <dbReference type="ARBA" id="ARBA00004127"/>
    </source>
</evidence>
<comment type="subcellular location">
    <subcellularLocation>
        <location evidence="1">Endomembrane system</location>
        <topology evidence="1">Multi-pass membrane protein</topology>
    </subcellularLocation>
</comment>
<dbReference type="InParanoid" id="A0A6P8H9J0"/>
<feature type="transmembrane region" description="Helical" evidence="7">
    <location>
        <begin position="183"/>
        <end position="204"/>
    </location>
</feature>
<dbReference type="Pfam" id="PF10277">
    <property type="entry name" value="Frag1"/>
    <property type="match status" value="1"/>
</dbReference>
<feature type="compositionally biased region" description="Basic and acidic residues" evidence="6">
    <location>
        <begin position="22"/>
        <end position="32"/>
    </location>
</feature>
<feature type="transmembrane region" description="Helical" evidence="7">
    <location>
        <begin position="225"/>
        <end position="248"/>
    </location>
</feature>
<dbReference type="Proteomes" id="UP000515163">
    <property type="component" value="Unplaced"/>
</dbReference>
<dbReference type="RefSeq" id="XP_031552191.1">
    <property type="nucleotide sequence ID" value="XM_031696331.1"/>
</dbReference>
<evidence type="ECO:0000256" key="7">
    <source>
        <dbReference type="SAM" id="Phobius"/>
    </source>
</evidence>
<feature type="transmembrane region" description="Helical" evidence="7">
    <location>
        <begin position="268"/>
        <end position="293"/>
    </location>
</feature>
<feature type="domain" description="CWH43-like N-terminal" evidence="8">
    <location>
        <begin position="72"/>
        <end position="297"/>
    </location>
</feature>
<dbReference type="OrthoDB" id="191706at2759"/>
<sequence>MEVEYQAITVGEENQNTQASADEPRDKNRGSPEETSDVVPRVSLERRVGVHQKICCWKCLTSEYFLFGIPALPITFAVLILLALIINYAIAVSLGHVAPFLPYVSWLASNSPEEYIFDFMMSLVAINVAFIIYFKFKVIADNYKGPHLVILLILNKTCAWIGFLGSLLFLLSATFPYVYEKRIAKVHSIASISAFSLLCLYFIIETVLSFKIQYQVRRVTLCISVARAVFAVLASICLIVAATTGKLAYKLLEKGKDEKQWKAGDGGYELHVTAAICEWSLVFLMVAFFLTYISELDSHVTEMKVSYRHSNLASLEEV</sequence>
<organism evidence="9 10">
    <name type="scientific">Actinia tenebrosa</name>
    <name type="common">Australian red waratah sea anemone</name>
    <dbReference type="NCBI Taxonomy" id="6105"/>
    <lineage>
        <taxon>Eukaryota</taxon>
        <taxon>Metazoa</taxon>
        <taxon>Cnidaria</taxon>
        <taxon>Anthozoa</taxon>
        <taxon>Hexacorallia</taxon>
        <taxon>Actiniaria</taxon>
        <taxon>Actiniidae</taxon>
        <taxon>Actinia</taxon>
    </lineage>
</organism>
<evidence type="ECO:0000256" key="5">
    <source>
        <dbReference type="ARBA" id="ARBA00023136"/>
    </source>
</evidence>
<dbReference type="PANTHER" id="PTHR21324">
    <property type="entry name" value="FASTING-INDUCIBLE INTEGRAL MEMBRANE PROTEIN TM6P1-RELATED"/>
    <property type="match status" value="1"/>
</dbReference>
<dbReference type="GO" id="GO:0012505">
    <property type="term" value="C:endomembrane system"/>
    <property type="evidence" value="ECO:0007669"/>
    <property type="project" value="UniProtKB-SubCell"/>
</dbReference>
<evidence type="ECO:0000259" key="8">
    <source>
        <dbReference type="Pfam" id="PF10277"/>
    </source>
</evidence>
<feature type="transmembrane region" description="Helical" evidence="7">
    <location>
        <begin position="64"/>
        <end position="95"/>
    </location>
</feature>
<dbReference type="InterPro" id="IPR050911">
    <property type="entry name" value="DRAM/TMEM150_Autophagy_Mod"/>
</dbReference>
<evidence type="ECO:0000313" key="10">
    <source>
        <dbReference type="RefSeq" id="XP_031552191.1"/>
    </source>
</evidence>
<comment type="similarity">
    <text evidence="2">Belongs to the DRAM/TMEM150 family.</text>
</comment>
<keyword evidence="9" id="KW-1185">Reference proteome</keyword>
<feature type="transmembrane region" description="Helical" evidence="7">
    <location>
        <begin position="148"/>
        <end position="171"/>
    </location>
</feature>
<dbReference type="KEGG" id="aten:116289415"/>
<reference evidence="10" key="1">
    <citation type="submission" date="2025-08" db="UniProtKB">
        <authorList>
            <consortium name="RefSeq"/>
        </authorList>
    </citation>
    <scope>IDENTIFICATION</scope>
</reference>
<keyword evidence="3 7" id="KW-0812">Transmembrane</keyword>
<protein>
    <submittedName>
        <fullName evidence="10">DNA damage-regulated autophagy modulator protein 1-like</fullName>
    </submittedName>
</protein>
<evidence type="ECO:0000256" key="2">
    <source>
        <dbReference type="ARBA" id="ARBA00006565"/>
    </source>
</evidence>
<feature type="region of interest" description="Disordered" evidence="6">
    <location>
        <begin position="1"/>
        <end position="38"/>
    </location>
</feature>
<dbReference type="PANTHER" id="PTHR21324:SF2">
    <property type="entry name" value="EG:22E5.9 PROTEIN"/>
    <property type="match status" value="1"/>
</dbReference>
<dbReference type="AlphaFoldDB" id="A0A6P8H9J0"/>
<gene>
    <name evidence="10" type="primary">LOC116289415</name>
</gene>
<name>A0A6P8H9J0_ACTTE</name>
<evidence type="ECO:0000256" key="3">
    <source>
        <dbReference type="ARBA" id="ARBA00022692"/>
    </source>
</evidence>
<evidence type="ECO:0000256" key="4">
    <source>
        <dbReference type="ARBA" id="ARBA00022989"/>
    </source>
</evidence>
<evidence type="ECO:0000313" key="9">
    <source>
        <dbReference type="Proteomes" id="UP000515163"/>
    </source>
</evidence>
<accession>A0A6P8H9J0</accession>